<evidence type="ECO:0000256" key="2">
    <source>
        <dbReference type="ARBA" id="ARBA00023015"/>
    </source>
</evidence>
<dbReference type="Gene3D" id="3.40.190.10">
    <property type="entry name" value="Periplasmic binding protein-like II"/>
    <property type="match status" value="2"/>
</dbReference>
<evidence type="ECO:0000256" key="4">
    <source>
        <dbReference type="ARBA" id="ARBA00023163"/>
    </source>
</evidence>
<reference evidence="7 8" key="1">
    <citation type="journal article" date="2024" name="Chem. Sci.">
        <title>Discovery of megapolipeptins by genome mining of a Burkholderiales bacteria collection.</title>
        <authorList>
            <person name="Paulo B.S."/>
            <person name="Recchia M.J.J."/>
            <person name="Lee S."/>
            <person name="Fergusson C.H."/>
            <person name="Romanowski S.B."/>
            <person name="Hernandez A."/>
            <person name="Krull N."/>
            <person name="Liu D.Y."/>
            <person name="Cavanagh H."/>
            <person name="Bos A."/>
            <person name="Gray C.A."/>
            <person name="Murphy B.T."/>
            <person name="Linington R.G."/>
            <person name="Eustaquio A.S."/>
        </authorList>
    </citation>
    <scope>NUCLEOTIDE SEQUENCE [LARGE SCALE GENOMIC DNA]</scope>
    <source>
        <strain evidence="7 8">RL17-338-BIC-A</strain>
    </source>
</reference>
<evidence type="ECO:0000313" key="8">
    <source>
        <dbReference type="Proteomes" id="UP001629432"/>
    </source>
</evidence>
<evidence type="ECO:0000256" key="3">
    <source>
        <dbReference type="ARBA" id="ARBA00023125"/>
    </source>
</evidence>
<dbReference type="PROSITE" id="PS50931">
    <property type="entry name" value="HTH_LYSR"/>
    <property type="match status" value="1"/>
</dbReference>
<protein>
    <submittedName>
        <fullName evidence="7">LysR substrate-binding domain-containing protein</fullName>
    </submittedName>
</protein>
<dbReference type="InterPro" id="IPR036388">
    <property type="entry name" value="WH-like_DNA-bd_sf"/>
</dbReference>
<keyword evidence="2" id="KW-0805">Transcription regulation</keyword>
<keyword evidence="4" id="KW-0804">Transcription</keyword>
<keyword evidence="3" id="KW-0238">DNA-binding</keyword>
<organism evidence="7 8">
    <name type="scientific">Paraburkholderia metrosideri</name>
    <dbReference type="NCBI Taxonomy" id="580937"/>
    <lineage>
        <taxon>Bacteria</taxon>
        <taxon>Pseudomonadati</taxon>
        <taxon>Pseudomonadota</taxon>
        <taxon>Betaproteobacteria</taxon>
        <taxon>Burkholderiales</taxon>
        <taxon>Burkholderiaceae</taxon>
        <taxon>Paraburkholderia</taxon>
    </lineage>
</organism>
<dbReference type="InterPro" id="IPR036390">
    <property type="entry name" value="WH_DNA-bd_sf"/>
</dbReference>
<dbReference type="RefSeq" id="WP_408237588.1">
    <property type="nucleotide sequence ID" value="NZ_JAQQCF010000081.1"/>
</dbReference>
<evidence type="ECO:0000313" key="7">
    <source>
        <dbReference type="EMBL" id="MFM0642525.1"/>
    </source>
</evidence>
<dbReference type="Gene3D" id="1.10.10.10">
    <property type="entry name" value="Winged helix-like DNA-binding domain superfamily/Winged helix DNA-binding domain"/>
    <property type="match status" value="1"/>
</dbReference>
<accession>A0ABW9E4K7</accession>
<sequence length="317" mass="35392">MKATLRPNIAALRALESAVRHQSFSLAADELNVTHSAVSHQIRQLEALLDNTLFFRVGSEVIPTPVCSQLAERLRHGLAEIDAALNDAASRGAPLRRQLNISVMADFANVWLIPRLADFSNRYPDIDLSMTVHNDLVPPDPHAVDLGIWHRRIDREGFRSEVFLRDQVIAVCSPEFMAEHAPLTLDHLPEVPLLHFSRRSWSDFFQAAGLGDRRPKSGPTFSDASSLLNAAIAGLGVAQMRQQLAHPFLENGALVRVGMVQIQSHLDYYFVWQEDSPREMAIQCLREWLKQQFAIPGDAANGEPDEPPLNVAHSRAR</sequence>
<proteinExistence type="inferred from homology"/>
<dbReference type="Pfam" id="PF03466">
    <property type="entry name" value="LysR_substrate"/>
    <property type="match status" value="1"/>
</dbReference>
<dbReference type="SUPFAM" id="SSF53850">
    <property type="entry name" value="Periplasmic binding protein-like II"/>
    <property type="match status" value="1"/>
</dbReference>
<feature type="region of interest" description="Disordered" evidence="5">
    <location>
        <begin position="297"/>
        <end position="317"/>
    </location>
</feature>
<dbReference type="PANTHER" id="PTHR30537:SF79">
    <property type="entry name" value="TRANSCRIPTIONAL REGULATOR-RELATED"/>
    <property type="match status" value="1"/>
</dbReference>
<dbReference type="PRINTS" id="PR00039">
    <property type="entry name" value="HTHLYSR"/>
</dbReference>
<dbReference type="PANTHER" id="PTHR30537">
    <property type="entry name" value="HTH-TYPE TRANSCRIPTIONAL REGULATOR"/>
    <property type="match status" value="1"/>
</dbReference>
<evidence type="ECO:0000259" key="6">
    <source>
        <dbReference type="PROSITE" id="PS50931"/>
    </source>
</evidence>
<dbReference type="Pfam" id="PF00126">
    <property type="entry name" value="HTH_1"/>
    <property type="match status" value="1"/>
</dbReference>
<keyword evidence="8" id="KW-1185">Reference proteome</keyword>
<comment type="caution">
    <text evidence="7">The sequence shown here is derived from an EMBL/GenBank/DDBJ whole genome shotgun (WGS) entry which is preliminary data.</text>
</comment>
<dbReference type="EMBL" id="JAQQCF010000081">
    <property type="protein sequence ID" value="MFM0642525.1"/>
    <property type="molecule type" value="Genomic_DNA"/>
</dbReference>
<dbReference type="InterPro" id="IPR058163">
    <property type="entry name" value="LysR-type_TF_proteobact-type"/>
</dbReference>
<dbReference type="InterPro" id="IPR005119">
    <property type="entry name" value="LysR_subst-bd"/>
</dbReference>
<dbReference type="CDD" id="cd08432">
    <property type="entry name" value="PBP2_GcdR_TrpI_HvrB_AmpR_like"/>
    <property type="match status" value="1"/>
</dbReference>
<comment type="similarity">
    <text evidence="1">Belongs to the LysR transcriptional regulatory family.</text>
</comment>
<evidence type="ECO:0000256" key="5">
    <source>
        <dbReference type="SAM" id="MobiDB-lite"/>
    </source>
</evidence>
<dbReference type="SUPFAM" id="SSF46785">
    <property type="entry name" value="Winged helix' DNA-binding domain"/>
    <property type="match status" value="1"/>
</dbReference>
<feature type="domain" description="HTH lysR-type" evidence="6">
    <location>
        <begin position="7"/>
        <end position="64"/>
    </location>
</feature>
<dbReference type="Proteomes" id="UP001629432">
    <property type="component" value="Unassembled WGS sequence"/>
</dbReference>
<evidence type="ECO:0000256" key="1">
    <source>
        <dbReference type="ARBA" id="ARBA00009437"/>
    </source>
</evidence>
<dbReference type="InterPro" id="IPR000847">
    <property type="entry name" value="LysR_HTH_N"/>
</dbReference>
<name>A0ABW9E4K7_9BURK</name>
<gene>
    <name evidence="7" type="ORF">PQQ63_38275</name>
</gene>